<accession>A0A9Q3C3B8</accession>
<dbReference type="EMBL" id="AVOT02004470">
    <property type="protein sequence ID" value="MBW0476449.1"/>
    <property type="molecule type" value="Genomic_DNA"/>
</dbReference>
<gene>
    <name evidence="1" type="ORF">O181_016164</name>
</gene>
<comment type="caution">
    <text evidence="1">The sequence shown here is derived from an EMBL/GenBank/DDBJ whole genome shotgun (WGS) entry which is preliminary data.</text>
</comment>
<organism evidence="1 2">
    <name type="scientific">Austropuccinia psidii MF-1</name>
    <dbReference type="NCBI Taxonomy" id="1389203"/>
    <lineage>
        <taxon>Eukaryota</taxon>
        <taxon>Fungi</taxon>
        <taxon>Dikarya</taxon>
        <taxon>Basidiomycota</taxon>
        <taxon>Pucciniomycotina</taxon>
        <taxon>Pucciniomycetes</taxon>
        <taxon>Pucciniales</taxon>
        <taxon>Sphaerophragmiaceae</taxon>
        <taxon>Austropuccinia</taxon>
    </lineage>
</organism>
<proteinExistence type="predicted"/>
<dbReference type="Proteomes" id="UP000765509">
    <property type="component" value="Unassembled WGS sequence"/>
</dbReference>
<dbReference type="AlphaFoldDB" id="A0A9Q3C3B8"/>
<evidence type="ECO:0000313" key="1">
    <source>
        <dbReference type="EMBL" id="MBW0476449.1"/>
    </source>
</evidence>
<protein>
    <submittedName>
        <fullName evidence="1">Uncharacterized protein</fullName>
    </submittedName>
</protein>
<sequence>MVLLDLSWNHRNPRRSRYGKPRNIIQPNPTACATRLLSATWYRLHRNMPAKTRYTKPSERIPEERHLILVNRRLRVFVMRTWQARSPSWPKPGSSQSVESLRPWSWVGRPVGELTSVLEGPSIDLGFRRSYAPPIRAYLTTRLQHLHATMYLLGIRQFPLPKPESMQGFHFQNLSFGEYILLKVSKMNIGARQTQNLIMKIYIGLRQICSKESQL</sequence>
<keyword evidence="2" id="KW-1185">Reference proteome</keyword>
<evidence type="ECO:0000313" key="2">
    <source>
        <dbReference type="Proteomes" id="UP000765509"/>
    </source>
</evidence>
<reference evidence="1" key="1">
    <citation type="submission" date="2021-03" db="EMBL/GenBank/DDBJ databases">
        <title>Draft genome sequence of rust myrtle Austropuccinia psidii MF-1, a brazilian biotype.</title>
        <authorList>
            <person name="Quecine M.C."/>
            <person name="Pachon D.M.R."/>
            <person name="Bonatelli M.L."/>
            <person name="Correr F.H."/>
            <person name="Franceschini L.M."/>
            <person name="Leite T.F."/>
            <person name="Margarido G.R.A."/>
            <person name="Almeida C.A."/>
            <person name="Ferrarezi J.A."/>
            <person name="Labate C.A."/>
        </authorList>
    </citation>
    <scope>NUCLEOTIDE SEQUENCE</scope>
    <source>
        <strain evidence="1">MF-1</strain>
    </source>
</reference>
<name>A0A9Q3C3B8_9BASI</name>